<sequence>MKGVSREPASSGRAAAAAPPSADAGPVERAKASWKAAGDLAPNVVKTPGQKPKAVMRPSASLGSGGGTAAERRRRRAAAKPDRPAALWGKAPISEFAIAIGLIVFLIGLARGPGSPAISGGLIFISIAAIEFAGREHIRGYRSHTLFLSMMVVVAVHLSIALIVGAKVARGPAFIAGDVILFGVLASALSKQYSIARLDAVPKKGR</sequence>
<protein>
    <submittedName>
        <fullName evidence="3">Uncharacterized protein</fullName>
    </submittedName>
</protein>
<gene>
    <name evidence="3" type="ORF">DSM112329_00893</name>
</gene>
<evidence type="ECO:0000256" key="1">
    <source>
        <dbReference type="SAM" id="MobiDB-lite"/>
    </source>
</evidence>
<keyword evidence="2" id="KW-1133">Transmembrane helix</keyword>
<keyword evidence="2" id="KW-0812">Transmembrane</keyword>
<dbReference type="KEGG" id="parq:DSM112329_00893"/>
<reference evidence="3" key="1">
    <citation type="submission" date="2022-12" db="EMBL/GenBank/DDBJ databases">
        <title>Paraconexibacter alkalitolerans sp. nov. and Baekduia alba sp. nov., isolated from soil and emended description of the genera Paraconexibacter (Chun et al., 2020) and Baekduia (An et al., 2020).</title>
        <authorList>
            <person name="Vieira S."/>
            <person name="Huber K.J."/>
            <person name="Geppert A."/>
            <person name="Wolf J."/>
            <person name="Neumann-Schaal M."/>
            <person name="Muesken M."/>
            <person name="Overmann J."/>
        </authorList>
    </citation>
    <scope>NUCLEOTIDE SEQUENCE</scope>
    <source>
        <strain evidence="3">AEG42_29</strain>
    </source>
</reference>
<dbReference type="AlphaFoldDB" id="A0AAU7AR22"/>
<feature type="transmembrane region" description="Helical" evidence="2">
    <location>
        <begin position="116"/>
        <end position="134"/>
    </location>
</feature>
<accession>A0AAU7AR22</accession>
<evidence type="ECO:0000313" key="3">
    <source>
        <dbReference type="EMBL" id="XAY04067.1"/>
    </source>
</evidence>
<feature type="transmembrane region" description="Helical" evidence="2">
    <location>
        <begin position="172"/>
        <end position="189"/>
    </location>
</feature>
<feature type="compositionally biased region" description="Low complexity" evidence="1">
    <location>
        <begin position="1"/>
        <end position="25"/>
    </location>
</feature>
<dbReference type="RefSeq" id="WP_354700612.1">
    <property type="nucleotide sequence ID" value="NZ_CP114014.1"/>
</dbReference>
<feature type="transmembrane region" description="Helical" evidence="2">
    <location>
        <begin position="93"/>
        <end position="110"/>
    </location>
</feature>
<name>A0AAU7AR22_9ACTN</name>
<proteinExistence type="predicted"/>
<feature type="region of interest" description="Disordered" evidence="1">
    <location>
        <begin position="1"/>
        <end position="81"/>
    </location>
</feature>
<evidence type="ECO:0000256" key="2">
    <source>
        <dbReference type="SAM" id="Phobius"/>
    </source>
</evidence>
<feature type="transmembrane region" description="Helical" evidence="2">
    <location>
        <begin position="146"/>
        <end position="166"/>
    </location>
</feature>
<organism evidence="3">
    <name type="scientific">Paraconexibacter sp. AEG42_29</name>
    <dbReference type="NCBI Taxonomy" id="2997339"/>
    <lineage>
        <taxon>Bacteria</taxon>
        <taxon>Bacillati</taxon>
        <taxon>Actinomycetota</taxon>
        <taxon>Thermoleophilia</taxon>
        <taxon>Solirubrobacterales</taxon>
        <taxon>Paraconexibacteraceae</taxon>
        <taxon>Paraconexibacter</taxon>
    </lineage>
</organism>
<keyword evidence="2" id="KW-0472">Membrane</keyword>
<dbReference type="EMBL" id="CP114014">
    <property type="protein sequence ID" value="XAY04067.1"/>
    <property type="molecule type" value="Genomic_DNA"/>
</dbReference>